<dbReference type="Proteomes" id="UP000290244">
    <property type="component" value="Chromosome"/>
</dbReference>
<dbReference type="SMART" id="SM00342">
    <property type="entry name" value="HTH_ARAC"/>
    <property type="match status" value="1"/>
</dbReference>
<proteinExistence type="predicted"/>
<dbReference type="PANTHER" id="PTHR47894:SF1">
    <property type="entry name" value="HTH-TYPE TRANSCRIPTIONAL REGULATOR VQSM"/>
    <property type="match status" value="1"/>
</dbReference>
<accession>A0A4P6P3L2</accession>
<dbReference type="AlphaFoldDB" id="A0A4P6P3L2"/>
<name>A0A4P6P3L2_9GAMM</name>
<evidence type="ECO:0000256" key="2">
    <source>
        <dbReference type="ARBA" id="ARBA00023125"/>
    </source>
</evidence>
<dbReference type="GO" id="GO:0003700">
    <property type="term" value="F:DNA-binding transcription factor activity"/>
    <property type="evidence" value="ECO:0007669"/>
    <property type="project" value="InterPro"/>
</dbReference>
<sequence>MPTNASSTANQVTGLDDSLGQASVPAVKQYLQLAQEQQLDVDAICQQVGLEQNLLLDNSNHIPGVLFQQLIAALISHSSDELFGLHTAKHVQPGSYSVLGYISMNCENLGQAIAKIQPFEKLVGDMGVTTFEPLGDKVKIRWHCQFTDAEVKRHMIDNCLASWLTFARYLVSQESNPSELLLSRKAPELSQQQEYQSLFNCPIQFAQAENAIIFDKALLALPLNKGDQQLLSTLESHAQAIISNLSTEVDFATQLSKVIAQSLQTGRFHQQDIANSFDISVKTLQRRLTAQGVSYQSILDNTRLDLAKDYLSNQALSMNQISAELGFKEPSSFYRWFNKLTQQAPGEFRKSPKQQSE</sequence>
<dbReference type="Pfam" id="PF12833">
    <property type="entry name" value="HTH_18"/>
    <property type="match status" value="1"/>
</dbReference>
<keyword evidence="3" id="KW-0804">Transcription</keyword>
<dbReference type="RefSeq" id="WP_130600532.1">
    <property type="nucleotide sequence ID" value="NZ_CP034759.1"/>
</dbReference>
<evidence type="ECO:0000256" key="3">
    <source>
        <dbReference type="ARBA" id="ARBA00023163"/>
    </source>
</evidence>
<evidence type="ECO:0000313" key="6">
    <source>
        <dbReference type="Proteomes" id="UP000290244"/>
    </source>
</evidence>
<dbReference type="InterPro" id="IPR032687">
    <property type="entry name" value="AraC-type_N"/>
</dbReference>
<dbReference type="InterPro" id="IPR018062">
    <property type="entry name" value="HTH_AraC-typ_CS"/>
</dbReference>
<dbReference type="InterPro" id="IPR009057">
    <property type="entry name" value="Homeodomain-like_sf"/>
</dbReference>
<evidence type="ECO:0000259" key="4">
    <source>
        <dbReference type="PROSITE" id="PS01124"/>
    </source>
</evidence>
<organism evidence="5 6">
    <name type="scientific">Litorilituus sediminis</name>
    <dbReference type="NCBI Taxonomy" id="718192"/>
    <lineage>
        <taxon>Bacteria</taxon>
        <taxon>Pseudomonadati</taxon>
        <taxon>Pseudomonadota</taxon>
        <taxon>Gammaproteobacteria</taxon>
        <taxon>Alteromonadales</taxon>
        <taxon>Colwelliaceae</taxon>
        <taxon>Litorilituus</taxon>
    </lineage>
</organism>
<dbReference type="Pfam" id="PF12625">
    <property type="entry name" value="Arabinose_bd"/>
    <property type="match status" value="1"/>
</dbReference>
<dbReference type="InterPro" id="IPR018060">
    <property type="entry name" value="HTH_AraC"/>
</dbReference>
<dbReference type="PROSITE" id="PS00041">
    <property type="entry name" value="HTH_ARAC_FAMILY_1"/>
    <property type="match status" value="1"/>
</dbReference>
<dbReference type="GO" id="GO:0005829">
    <property type="term" value="C:cytosol"/>
    <property type="evidence" value="ECO:0007669"/>
    <property type="project" value="TreeGrafter"/>
</dbReference>
<dbReference type="Gene3D" id="1.10.10.60">
    <property type="entry name" value="Homeodomain-like"/>
    <property type="match status" value="1"/>
</dbReference>
<gene>
    <name evidence="5" type="ORF">EMK97_06525</name>
</gene>
<dbReference type="OrthoDB" id="5582699at2"/>
<keyword evidence="2" id="KW-0238">DNA-binding</keyword>
<feature type="domain" description="HTH araC/xylS-type" evidence="4">
    <location>
        <begin position="253"/>
        <end position="351"/>
    </location>
</feature>
<evidence type="ECO:0000256" key="1">
    <source>
        <dbReference type="ARBA" id="ARBA00023015"/>
    </source>
</evidence>
<dbReference type="EMBL" id="CP034759">
    <property type="protein sequence ID" value="QBG35398.1"/>
    <property type="molecule type" value="Genomic_DNA"/>
</dbReference>
<reference evidence="5 6" key="1">
    <citation type="submission" date="2018-12" db="EMBL/GenBank/DDBJ databases">
        <title>Complete genome of Litorilituus sediminis.</title>
        <authorList>
            <person name="Liu A."/>
            <person name="Rong J."/>
        </authorList>
    </citation>
    <scope>NUCLEOTIDE SEQUENCE [LARGE SCALE GENOMIC DNA]</scope>
    <source>
        <strain evidence="5 6">JCM 17549</strain>
    </source>
</reference>
<protein>
    <submittedName>
        <fullName evidence="5">AraC family transcriptional regulator</fullName>
    </submittedName>
</protein>
<keyword evidence="1" id="KW-0805">Transcription regulation</keyword>
<keyword evidence="6" id="KW-1185">Reference proteome</keyword>
<dbReference type="GO" id="GO:0000976">
    <property type="term" value="F:transcription cis-regulatory region binding"/>
    <property type="evidence" value="ECO:0007669"/>
    <property type="project" value="TreeGrafter"/>
</dbReference>
<dbReference type="PANTHER" id="PTHR47894">
    <property type="entry name" value="HTH-TYPE TRANSCRIPTIONAL REGULATOR GADX"/>
    <property type="match status" value="1"/>
</dbReference>
<dbReference type="KEGG" id="lsd:EMK97_06525"/>
<dbReference type="SUPFAM" id="SSF46689">
    <property type="entry name" value="Homeodomain-like"/>
    <property type="match status" value="1"/>
</dbReference>
<dbReference type="PROSITE" id="PS01124">
    <property type="entry name" value="HTH_ARAC_FAMILY_2"/>
    <property type="match status" value="1"/>
</dbReference>
<evidence type="ECO:0000313" key="5">
    <source>
        <dbReference type="EMBL" id="QBG35398.1"/>
    </source>
</evidence>